<organism evidence="9 10">
    <name type="scientific">Cohnella abietis</name>
    <dbReference type="NCBI Taxonomy" id="2507935"/>
    <lineage>
        <taxon>Bacteria</taxon>
        <taxon>Bacillati</taxon>
        <taxon>Bacillota</taxon>
        <taxon>Bacilli</taxon>
        <taxon>Bacillales</taxon>
        <taxon>Paenibacillaceae</taxon>
        <taxon>Cohnella</taxon>
    </lineage>
</organism>
<dbReference type="Pfam" id="PF02133">
    <property type="entry name" value="Transp_cyt_pur"/>
    <property type="match status" value="1"/>
</dbReference>
<evidence type="ECO:0000256" key="4">
    <source>
        <dbReference type="ARBA" id="ARBA00022692"/>
    </source>
</evidence>
<feature type="transmembrane region" description="Helical" evidence="8">
    <location>
        <begin position="418"/>
        <end position="439"/>
    </location>
</feature>
<evidence type="ECO:0000256" key="5">
    <source>
        <dbReference type="ARBA" id="ARBA00022989"/>
    </source>
</evidence>
<comment type="subcellular location">
    <subcellularLocation>
        <location evidence="1">Membrane</location>
        <topology evidence="1">Multi-pass membrane protein</topology>
    </subcellularLocation>
</comment>
<keyword evidence="3 7" id="KW-0813">Transport</keyword>
<feature type="transmembrane region" description="Helical" evidence="8">
    <location>
        <begin position="131"/>
        <end position="151"/>
    </location>
</feature>
<feature type="transmembrane region" description="Helical" evidence="8">
    <location>
        <begin position="23"/>
        <end position="44"/>
    </location>
</feature>
<evidence type="ECO:0000256" key="3">
    <source>
        <dbReference type="ARBA" id="ARBA00022448"/>
    </source>
</evidence>
<evidence type="ECO:0000256" key="2">
    <source>
        <dbReference type="ARBA" id="ARBA00008974"/>
    </source>
</evidence>
<name>A0A3T1CYB9_9BACL</name>
<protein>
    <submittedName>
        <fullName evidence="9">Putative purine-cytosine permease YxlA</fullName>
    </submittedName>
</protein>
<dbReference type="InterPro" id="IPR026030">
    <property type="entry name" value="Pur-cyt_permease_Fcy2/21/22"/>
</dbReference>
<dbReference type="GO" id="GO:0022857">
    <property type="term" value="F:transmembrane transporter activity"/>
    <property type="evidence" value="ECO:0007669"/>
    <property type="project" value="InterPro"/>
</dbReference>
<dbReference type="GO" id="GO:0005886">
    <property type="term" value="C:plasma membrane"/>
    <property type="evidence" value="ECO:0007669"/>
    <property type="project" value="TreeGrafter"/>
</dbReference>
<feature type="transmembrane region" description="Helical" evidence="8">
    <location>
        <begin position="229"/>
        <end position="253"/>
    </location>
</feature>
<dbReference type="InterPro" id="IPR001248">
    <property type="entry name" value="Pur-cyt_permease"/>
</dbReference>
<feature type="transmembrane region" description="Helical" evidence="8">
    <location>
        <begin position="190"/>
        <end position="208"/>
    </location>
</feature>
<dbReference type="Gene3D" id="1.10.4160.10">
    <property type="entry name" value="Hydantoin permease"/>
    <property type="match status" value="1"/>
</dbReference>
<sequence>MNMEQHSVDYIPESERYGKPRDLFTVWFGANLNLTTIVTGAVLVMMGLNLFWAVASIFLGSLIGGIFVASHSVQGPRLGIPQMIQSRAQFGVLGAIVPMIFVMFVYLGFGVANTLLATQTLSEVTPVSSNWVIFLFSLISIVIAIYGYRLIHATQKWLSISAFIVLGIATVLAIRLPIPQGTWSPGQFDLSLFVLGVGMITTYVLALAPYVADYSRYLPSNASSSKVFWYTYTGLTSSTMWMMTIGAILIVALPDFSDNLGVGLAGLFKGYDSILYILIIYGLLAINVFNFYGAFMSIVTTILPFNKLNVTPRVRATILGVIMLINIGLSLLGGEGNFINFFINFIFFMSYFLIPWTAINLVDYFVLRKGEYHIADIFDVNGRYGKFNKITIVAFLASIVIEIPFVNTSLFVGPAAEMLNGIDLAWLVGIISASLLYYFPMKAKLSSGMNDVGLQQD</sequence>
<keyword evidence="6 7" id="KW-0472">Membrane</keyword>
<gene>
    <name evidence="9" type="primary">yxlA</name>
    <name evidence="9" type="ORF">KCTCHS21_02420</name>
</gene>
<evidence type="ECO:0000313" key="10">
    <source>
        <dbReference type="Proteomes" id="UP000289856"/>
    </source>
</evidence>
<dbReference type="EMBL" id="AP019400">
    <property type="protein sequence ID" value="BBI30843.1"/>
    <property type="molecule type" value="Genomic_DNA"/>
</dbReference>
<dbReference type="PANTHER" id="PTHR31806:SF1">
    <property type="entry name" value="PURINE-CYTOSINE PERMEASE FCY2-RELATED"/>
    <property type="match status" value="1"/>
</dbReference>
<dbReference type="OrthoDB" id="9809167at2"/>
<keyword evidence="5 8" id="KW-1133">Transmembrane helix</keyword>
<reference evidence="9 10" key="1">
    <citation type="submission" date="2019-01" db="EMBL/GenBank/DDBJ databases">
        <title>Complete genome sequence of Cohnella hallensis HS21 isolated from Korean fir (Abies koreana) rhizospheric soil.</title>
        <authorList>
            <person name="Jiang L."/>
            <person name="Kang S.W."/>
            <person name="Kim S."/>
            <person name="Jung J."/>
            <person name="Kim C.Y."/>
            <person name="Kim D.H."/>
            <person name="Kim S.W."/>
            <person name="Lee J."/>
        </authorList>
    </citation>
    <scope>NUCLEOTIDE SEQUENCE [LARGE SCALE GENOMIC DNA]</scope>
    <source>
        <strain evidence="9 10">HS21</strain>
    </source>
</reference>
<keyword evidence="10" id="KW-1185">Reference proteome</keyword>
<evidence type="ECO:0000256" key="8">
    <source>
        <dbReference type="SAM" id="Phobius"/>
    </source>
</evidence>
<dbReference type="AlphaFoldDB" id="A0A3T1CYB9"/>
<feature type="transmembrane region" description="Helical" evidence="8">
    <location>
        <begin position="314"/>
        <end position="332"/>
    </location>
</feature>
<feature type="transmembrane region" description="Helical" evidence="8">
    <location>
        <begin position="90"/>
        <end position="111"/>
    </location>
</feature>
<dbReference type="PANTHER" id="PTHR31806">
    <property type="entry name" value="PURINE-CYTOSINE PERMEASE FCY2-RELATED"/>
    <property type="match status" value="1"/>
</dbReference>
<evidence type="ECO:0000256" key="6">
    <source>
        <dbReference type="ARBA" id="ARBA00023136"/>
    </source>
</evidence>
<dbReference type="Proteomes" id="UP000289856">
    <property type="component" value="Chromosome"/>
</dbReference>
<feature type="transmembrane region" description="Helical" evidence="8">
    <location>
        <begin position="158"/>
        <end position="178"/>
    </location>
</feature>
<evidence type="ECO:0000256" key="7">
    <source>
        <dbReference type="PIRNR" id="PIRNR002744"/>
    </source>
</evidence>
<feature type="transmembrane region" description="Helical" evidence="8">
    <location>
        <begin position="338"/>
        <end position="366"/>
    </location>
</feature>
<accession>A0A3T1CYB9</accession>
<evidence type="ECO:0000256" key="1">
    <source>
        <dbReference type="ARBA" id="ARBA00004141"/>
    </source>
</evidence>
<dbReference type="KEGG" id="cohn:KCTCHS21_02420"/>
<proteinExistence type="inferred from homology"/>
<dbReference type="CDD" id="cd11484">
    <property type="entry name" value="SLC-NCS1sbd_CobB-like"/>
    <property type="match status" value="1"/>
</dbReference>
<feature type="transmembrane region" description="Helical" evidence="8">
    <location>
        <begin position="273"/>
        <end position="302"/>
    </location>
</feature>
<dbReference type="PIRSF" id="PIRSF002744">
    <property type="entry name" value="Pur-cyt_permease"/>
    <property type="match status" value="1"/>
</dbReference>
<comment type="similarity">
    <text evidence="2 7">Belongs to the purine-cytosine permease (2.A.39) family.</text>
</comment>
<dbReference type="RefSeq" id="WP_130604761.1">
    <property type="nucleotide sequence ID" value="NZ_AP019400.1"/>
</dbReference>
<keyword evidence="4 8" id="KW-0812">Transmembrane</keyword>
<evidence type="ECO:0000313" key="9">
    <source>
        <dbReference type="EMBL" id="BBI30843.1"/>
    </source>
</evidence>
<feature type="transmembrane region" description="Helical" evidence="8">
    <location>
        <begin position="387"/>
        <end position="406"/>
    </location>
</feature>
<feature type="transmembrane region" description="Helical" evidence="8">
    <location>
        <begin position="50"/>
        <end position="69"/>
    </location>
</feature>